<dbReference type="Proteomes" id="UP000275267">
    <property type="component" value="Unassembled WGS sequence"/>
</dbReference>
<dbReference type="PANTHER" id="PTHR34480">
    <property type="entry name" value="OS01G0967800 PROTEIN-RELATED"/>
    <property type="match status" value="1"/>
</dbReference>
<dbReference type="EMBL" id="PQIB02000001">
    <property type="protein sequence ID" value="RLN39122.1"/>
    <property type="molecule type" value="Genomic_DNA"/>
</dbReference>
<dbReference type="OrthoDB" id="587492at2759"/>
<protein>
    <submittedName>
        <fullName evidence="2">Uncharacterized protein</fullName>
    </submittedName>
</protein>
<evidence type="ECO:0000256" key="1">
    <source>
        <dbReference type="SAM" id="MobiDB-lite"/>
    </source>
</evidence>
<dbReference type="PANTHER" id="PTHR34480:SF14">
    <property type="entry name" value="OS01G0967800 PROTEIN"/>
    <property type="match status" value="1"/>
</dbReference>
<evidence type="ECO:0000313" key="2">
    <source>
        <dbReference type="EMBL" id="RLN39122.1"/>
    </source>
</evidence>
<comment type="caution">
    <text evidence="2">The sequence shown here is derived from an EMBL/GenBank/DDBJ whole genome shotgun (WGS) entry which is preliminary data.</text>
</comment>
<dbReference type="AlphaFoldDB" id="A0A3L6TFM6"/>
<proteinExistence type="predicted"/>
<gene>
    <name evidence="2" type="ORF">C2845_PM01G19830</name>
</gene>
<organism evidence="2 3">
    <name type="scientific">Panicum miliaceum</name>
    <name type="common">Proso millet</name>
    <name type="synonym">Broomcorn millet</name>
    <dbReference type="NCBI Taxonomy" id="4540"/>
    <lineage>
        <taxon>Eukaryota</taxon>
        <taxon>Viridiplantae</taxon>
        <taxon>Streptophyta</taxon>
        <taxon>Embryophyta</taxon>
        <taxon>Tracheophyta</taxon>
        <taxon>Spermatophyta</taxon>
        <taxon>Magnoliopsida</taxon>
        <taxon>Liliopsida</taxon>
        <taxon>Poales</taxon>
        <taxon>Poaceae</taxon>
        <taxon>PACMAD clade</taxon>
        <taxon>Panicoideae</taxon>
        <taxon>Panicodae</taxon>
        <taxon>Paniceae</taxon>
        <taxon>Panicinae</taxon>
        <taxon>Panicum</taxon>
        <taxon>Panicum sect. Panicum</taxon>
    </lineage>
</organism>
<keyword evidence="3" id="KW-1185">Reference proteome</keyword>
<reference evidence="3" key="1">
    <citation type="journal article" date="2019" name="Nat. Commun.">
        <title>The genome of broomcorn millet.</title>
        <authorList>
            <person name="Zou C."/>
            <person name="Miki D."/>
            <person name="Li D."/>
            <person name="Tang Q."/>
            <person name="Xiao L."/>
            <person name="Rajput S."/>
            <person name="Deng P."/>
            <person name="Jia W."/>
            <person name="Huang R."/>
            <person name="Zhang M."/>
            <person name="Sun Y."/>
            <person name="Hu J."/>
            <person name="Fu X."/>
            <person name="Schnable P.S."/>
            <person name="Li F."/>
            <person name="Zhang H."/>
            <person name="Feng B."/>
            <person name="Zhu X."/>
            <person name="Liu R."/>
            <person name="Schnable J.C."/>
            <person name="Zhu J.-K."/>
            <person name="Zhang H."/>
        </authorList>
    </citation>
    <scope>NUCLEOTIDE SEQUENCE [LARGE SCALE GENOMIC DNA]</scope>
</reference>
<feature type="compositionally biased region" description="Low complexity" evidence="1">
    <location>
        <begin position="1"/>
        <end position="20"/>
    </location>
</feature>
<name>A0A3L6TFM6_PANMI</name>
<evidence type="ECO:0000313" key="3">
    <source>
        <dbReference type="Proteomes" id="UP000275267"/>
    </source>
</evidence>
<sequence length="517" mass="58929">MAAAPRGGARSRPAAATPARDGASRRGSCLSARPAPTRLGGSPTRAWWSSPVAAEKNTEGKTPTFNRDISCRFALLDVNSVAHASPSMDAPPHGTTSQDGRESVAKHCAAEKAGMRSIVKMLPEHRAKEVRTTYSSQCLNDKAGHSLIGERLDDCKESATDKNTIVYVMEGQDLQEADDEIQMLNDLGLGEDISSDEFYRYFKQLPAKPAVDIYAKLDNEQLTALYERHARYRIRYLKLSQTDSMDKLNAELKQHNAMDLLEEDLSRELLAKMRYFKHFEEDGTLDWFFHPDLCRLEALDDYQRLVLRNHDGSEYIDWDKYRRTVHSSYIRNNAQKSFRDALEEIYRLEMFPSRQERMKYALDYDCSDMEMEFLTCTASVTSEIGRPKLYEHYIRKKIAIAQAIGLIPTAWPHCSAEAAKALSFGGHNRQRRFLYLLKVAASVDHVIHRHSTDQFIHSFVLIGEGTRSICKLLELKLPAAQSRWPPRPPSSTAQQKWSGEPHDHIFLFQKDLRFCHL</sequence>
<feature type="region of interest" description="Disordered" evidence="1">
    <location>
        <begin position="1"/>
        <end position="63"/>
    </location>
</feature>
<accession>A0A3L6TFM6</accession>